<comment type="caution">
    <text evidence="4">The sequence shown here is derived from an EMBL/GenBank/DDBJ whole genome shotgun (WGS) entry which is preliminary data.</text>
</comment>
<proteinExistence type="predicted"/>
<reference evidence="4" key="1">
    <citation type="submission" date="2021-01" db="EMBL/GenBank/DDBJ databases">
        <authorList>
            <consortium name="Genoscope - CEA"/>
            <person name="William W."/>
        </authorList>
    </citation>
    <scope>NUCLEOTIDE SEQUENCE</scope>
</reference>
<dbReference type="GO" id="GO:0005794">
    <property type="term" value="C:Golgi apparatus"/>
    <property type="evidence" value="ECO:0007669"/>
    <property type="project" value="TreeGrafter"/>
</dbReference>
<dbReference type="AlphaFoldDB" id="A0A8S1P3R6"/>
<evidence type="ECO:0000313" key="4">
    <source>
        <dbReference type="EMBL" id="CAD8097475.1"/>
    </source>
</evidence>
<keyword evidence="5" id="KW-1185">Reference proteome</keyword>
<protein>
    <recommendedName>
        <fullName evidence="3">V-SNARE coiled-coil homology domain-containing protein</fullName>
    </recommendedName>
</protein>
<feature type="transmembrane region" description="Helical" evidence="2">
    <location>
        <begin position="199"/>
        <end position="220"/>
    </location>
</feature>
<organism evidence="4 5">
    <name type="scientific">Paramecium sonneborni</name>
    <dbReference type="NCBI Taxonomy" id="65129"/>
    <lineage>
        <taxon>Eukaryota</taxon>
        <taxon>Sar</taxon>
        <taxon>Alveolata</taxon>
        <taxon>Ciliophora</taxon>
        <taxon>Intramacronucleata</taxon>
        <taxon>Oligohymenophorea</taxon>
        <taxon>Peniculida</taxon>
        <taxon>Parameciidae</taxon>
        <taxon>Paramecium</taxon>
    </lineage>
</organism>
<dbReference type="PANTHER" id="PTHR45806">
    <property type="entry name" value="SYNAPTOBREVIN HOMOLOG YKT6"/>
    <property type="match status" value="1"/>
</dbReference>
<evidence type="ECO:0000256" key="1">
    <source>
        <dbReference type="PROSITE-ProRule" id="PRU00290"/>
    </source>
</evidence>
<dbReference type="PROSITE" id="PS50892">
    <property type="entry name" value="V_SNARE"/>
    <property type="match status" value="1"/>
</dbReference>
<dbReference type="GO" id="GO:0005484">
    <property type="term" value="F:SNAP receptor activity"/>
    <property type="evidence" value="ECO:0007669"/>
    <property type="project" value="TreeGrafter"/>
</dbReference>
<dbReference type="CDD" id="cd15843">
    <property type="entry name" value="R-SNARE"/>
    <property type="match status" value="1"/>
</dbReference>
<dbReference type="InterPro" id="IPR042855">
    <property type="entry name" value="V_SNARE_CC"/>
</dbReference>
<dbReference type="GO" id="GO:0006888">
    <property type="term" value="P:endoplasmic reticulum to Golgi vesicle-mediated transport"/>
    <property type="evidence" value="ECO:0007669"/>
    <property type="project" value="TreeGrafter"/>
</dbReference>
<name>A0A8S1P3R6_9CILI</name>
<keyword evidence="2" id="KW-0472">Membrane</keyword>
<keyword evidence="1" id="KW-0175">Coiled coil</keyword>
<keyword evidence="2" id="KW-0812">Transmembrane</keyword>
<evidence type="ECO:0000313" key="5">
    <source>
        <dbReference type="Proteomes" id="UP000692954"/>
    </source>
</evidence>
<dbReference type="EMBL" id="CAJJDN010000068">
    <property type="protein sequence ID" value="CAD8097475.1"/>
    <property type="molecule type" value="Genomic_DNA"/>
</dbReference>
<dbReference type="Proteomes" id="UP000692954">
    <property type="component" value="Unassembled WGS sequence"/>
</dbReference>
<dbReference type="PANTHER" id="PTHR45806:SF1">
    <property type="entry name" value="SYNAPTOBREVIN HOMOLOG YKT6"/>
    <property type="match status" value="1"/>
</dbReference>
<evidence type="ECO:0000256" key="2">
    <source>
        <dbReference type="SAM" id="Phobius"/>
    </source>
</evidence>
<accession>A0A8S1P3R6</accession>
<dbReference type="Pfam" id="PF00957">
    <property type="entry name" value="Synaptobrevin"/>
    <property type="match status" value="1"/>
</dbReference>
<sequence length="221" mass="25303">MDLNCRVKCACVINLSTFSKHGILSLVAENPVFINDLQQEAQLLYQQISNQQDQQNIPSLPVQKIYSQSGAWYCSLKNNIVISLLVTSSYPMPSAMRLLKQIEEILKKQIQSGKYEFHPLEPNVRHLLTQYDRDPFTDDKIEITCKSVDSIQGLMEENIRKFQMNQEQLHVIHHKSADISQMAVQFQKSAATVNTKQNWVIYVAIGIFTTIVVGVIIYIFI</sequence>
<keyword evidence="2" id="KW-1133">Transmembrane helix</keyword>
<evidence type="ECO:0000259" key="3">
    <source>
        <dbReference type="PROSITE" id="PS50892"/>
    </source>
</evidence>
<gene>
    <name evidence="4" type="ORF">PSON_ATCC_30995.1.T0680167</name>
</gene>
<feature type="domain" description="V-SNARE coiled-coil homology" evidence="3">
    <location>
        <begin position="140"/>
        <end position="200"/>
    </location>
</feature>